<evidence type="ECO:0000259" key="10">
    <source>
        <dbReference type="PROSITE" id="PS50866"/>
    </source>
</evidence>
<keyword evidence="6 9" id="KW-0472">Membrane</keyword>
<feature type="domain" description="GOLD" evidence="10">
    <location>
        <begin position="91"/>
        <end position="173"/>
    </location>
</feature>
<proteinExistence type="inferred from homology"/>
<evidence type="ECO:0000313" key="11">
    <source>
        <dbReference type="EMBL" id="KAL3110679.1"/>
    </source>
</evidence>
<dbReference type="InterPro" id="IPR009038">
    <property type="entry name" value="GOLD_dom"/>
</dbReference>
<feature type="transmembrane region" description="Helical" evidence="9">
    <location>
        <begin position="234"/>
        <end position="256"/>
    </location>
</feature>
<dbReference type="InterPro" id="IPR036598">
    <property type="entry name" value="GOLD_dom_sf"/>
</dbReference>
<evidence type="ECO:0000256" key="5">
    <source>
        <dbReference type="ARBA" id="ARBA00022989"/>
    </source>
</evidence>
<dbReference type="SUPFAM" id="SSF101576">
    <property type="entry name" value="Supernatant protein factor (SPF), C-terminal domain"/>
    <property type="match status" value="1"/>
</dbReference>
<protein>
    <recommendedName>
        <fullName evidence="10">GOLD domain-containing protein</fullName>
    </recommendedName>
</protein>
<organism evidence="11 12">
    <name type="scientific">Heterodera trifolii</name>
    <dbReference type="NCBI Taxonomy" id="157864"/>
    <lineage>
        <taxon>Eukaryota</taxon>
        <taxon>Metazoa</taxon>
        <taxon>Ecdysozoa</taxon>
        <taxon>Nematoda</taxon>
        <taxon>Chromadorea</taxon>
        <taxon>Rhabditida</taxon>
        <taxon>Tylenchina</taxon>
        <taxon>Tylenchomorpha</taxon>
        <taxon>Tylenchoidea</taxon>
        <taxon>Heteroderidae</taxon>
        <taxon>Heteroderinae</taxon>
        <taxon>Heterodera</taxon>
    </lineage>
</organism>
<sequence>MAEHHNNSRIVYAPRPTVISVLIHRPYSTTLAQVEFPADLLGSQLQLVPKRNADLGMEPSVLLLPLLLLLSKFTTSSVATELTFELPDNANQCFYEEIKKDVDCSLEFQVVTGGQYDVDVVLEDPNGKVLYKEARKQLDTHTYKIGANGTYKVCFSNEFSTFSHKVVYLDWQVGPDEQHKMMPIPRAGGAQATQMERSAETISDRLKIVDDYQTHHRLREATSRKRAEDLNERVTYWSLGQTAVVLLIGVGQVVLLKSFFADRKPPGGY</sequence>
<dbReference type="GO" id="GO:0016020">
    <property type="term" value="C:membrane"/>
    <property type="evidence" value="ECO:0007669"/>
    <property type="project" value="UniProtKB-SubCell"/>
</dbReference>
<comment type="similarity">
    <text evidence="2 8">Belongs to the EMP24/GP25L family.</text>
</comment>
<evidence type="ECO:0000256" key="2">
    <source>
        <dbReference type="ARBA" id="ARBA00007104"/>
    </source>
</evidence>
<evidence type="ECO:0000256" key="3">
    <source>
        <dbReference type="ARBA" id="ARBA00022692"/>
    </source>
</evidence>
<reference evidence="11 12" key="1">
    <citation type="submission" date="2024-10" db="EMBL/GenBank/DDBJ databases">
        <authorList>
            <person name="Kim D."/>
        </authorList>
    </citation>
    <scope>NUCLEOTIDE SEQUENCE [LARGE SCALE GENOMIC DNA]</scope>
    <source>
        <strain evidence="11">BH-2024</strain>
    </source>
</reference>
<gene>
    <name evidence="11" type="ORF">niasHT_017557</name>
</gene>
<keyword evidence="3 8" id="KW-0812">Transmembrane</keyword>
<keyword evidence="12" id="KW-1185">Reference proteome</keyword>
<dbReference type="AlphaFoldDB" id="A0ABD2L8A5"/>
<name>A0ABD2L8A5_9BILA</name>
<keyword evidence="4" id="KW-0732">Signal</keyword>
<evidence type="ECO:0000256" key="4">
    <source>
        <dbReference type="ARBA" id="ARBA00022729"/>
    </source>
</evidence>
<keyword evidence="5 9" id="KW-1133">Transmembrane helix</keyword>
<dbReference type="PROSITE" id="PS50866">
    <property type="entry name" value="GOLD"/>
    <property type="match status" value="1"/>
</dbReference>
<evidence type="ECO:0000313" key="12">
    <source>
        <dbReference type="Proteomes" id="UP001620626"/>
    </source>
</evidence>
<dbReference type="PANTHER" id="PTHR22811">
    <property type="entry name" value="TRANSMEMBRANE EMP24 DOMAIN-CONTAINING PROTEIN"/>
    <property type="match status" value="1"/>
</dbReference>
<dbReference type="Pfam" id="PF01105">
    <property type="entry name" value="EMP24_GP25L"/>
    <property type="match status" value="1"/>
</dbReference>
<dbReference type="Proteomes" id="UP001620626">
    <property type="component" value="Unassembled WGS sequence"/>
</dbReference>
<comment type="subcellular location">
    <subcellularLocation>
        <location evidence="7">Endomembrane system</location>
        <topology evidence="7">Single-pass membrane protein</topology>
    </subcellularLocation>
    <subcellularLocation>
        <location evidence="1 8">Membrane</location>
        <topology evidence="1 8">Single-pass type I membrane protein</topology>
    </subcellularLocation>
</comment>
<accession>A0ABD2L8A5</accession>
<dbReference type="GO" id="GO:0012505">
    <property type="term" value="C:endomembrane system"/>
    <property type="evidence" value="ECO:0007669"/>
    <property type="project" value="UniProtKB-SubCell"/>
</dbReference>
<evidence type="ECO:0000256" key="9">
    <source>
        <dbReference type="SAM" id="Phobius"/>
    </source>
</evidence>
<evidence type="ECO:0000256" key="7">
    <source>
        <dbReference type="ARBA" id="ARBA00037847"/>
    </source>
</evidence>
<dbReference type="InterPro" id="IPR015720">
    <property type="entry name" value="Emp24-like"/>
</dbReference>
<dbReference type="EMBL" id="JBICBT010000534">
    <property type="protein sequence ID" value="KAL3110679.1"/>
    <property type="molecule type" value="Genomic_DNA"/>
</dbReference>
<comment type="caution">
    <text evidence="11">The sequence shown here is derived from an EMBL/GenBank/DDBJ whole genome shotgun (WGS) entry which is preliminary data.</text>
</comment>
<dbReference type="SMART" id="SM01190">
    <property type="entry name" value="EMP24_GP25L"/>
    <property type="match status" value="1"/>
</dbReference>
<evidence type="ECO:0000256" key="8">
    <source>
        <dbReference type="RuleBase" id="RU003827"/>
    </source>
</evidence>
<evidence type="ECO:0000256" key="1">
    <source>
        <dbReference type="ARBA" id="ARBA00004479"/>
    </source>
</evidence>
<evidence type="ECO:0000256" key="6">
    <source>
        <dbReference type="ARBA" id="ARBA00023136"/>
    </source>
</evidence>